<dbReference type="Gene3D" id="3.30.450.20">
    <property type="entry name" value="PAS domain"/>
    <property type="match status" value="2"/>
</dbReference>
<dbReference type="PROSITE" id="PS50113">
    <property type="entry name" value="PAC"/>
    <property type="match status" value="2"/>
</dbReference>
<dbReference type="Gene3D" id="3.20.20.450">
    <property type="entry name" value="EAL domain"/>
    <property type="match status" value="1"/>
</dbReference>
<dbReference type="EMBL" id="QUWK01000003">
    <property type="protein sequence ID" value="RFU95679.1"/>
    <property type="molecule type" value="Genomic_DNA"/>
</dbReference>
<dbReference type="NCBIfam" id="TIGR00229">
    <property type="entry name" value="sensory_box"/>
    <property type="match status" value="2"/>
</dbReference>
<evidence type="ECO:0000259" key="5">
    <source>
        <dbReference type="PROSITE" id="PS50883"/>
    </source>
</evidence>
<feature type="domain" description="Response regulatory" evidence="2">
    <location>
        <begin position="1"/>
        <end position="112"/>
    </location>
</feature>
<dbReference type="Gene3D" id="3.40.50.2300">
    <property type="match status" value="1"/>
</dbReference>
<sequence>MVQGGVLVVGVSGEEAATIEKSLDSAELWVVSTEAEAVACIQEHPSIRIALLNLPPALPMLQTIARYPIRTIVLSSSETMDEEMEAIRMGATDCLRRPYSPEMLKLRVALHTKAKDPIMQDEDHVLFDSLLWQAPVGIAVYSGIDAAHLEMVHTNSILLEIMGRTKEELKTLDWRILTHPDDLKEELVKYERFARHELSAYEIEKRFIKPDGSFVWVNMTVSWLYADRPNSADYLVIVKDITEQKELAASLQERERVIQSYFSQLPGMAYRCLFDEKWTMQFVSSGCKSLTGYLPEELIGNTVISFNEVIAPSHRKKVQEEWNSIVHNDTPFSQEYEIITKGGDTKWVYDTGRGIFDDDGTIIATEGMLFDISKRKRQELTLAYYHDHDEWTELPNRRSLVSILEAEHKKAGHALLAVNLTALHALSTVHGFLYSRNLVKRVAIALQSLSDSKHVLFSSYEYQLIFFIKEPTDSAMSLAFGRKVSKKVASLLREERVGWGIGLIELSDAPVEESLTNLLIASEQGLSDFDAGQEVCIFDEKMQEAMRRRTAIERELAELLKHPASSSSSFFLQFQPIWDVKTQEISGFEALARMTSPVLGSVSPTEFIEVAEKAKLIVPLGKIIITKALQFLSLVEKDGFSDVGVSINISAIQLMNKDFFPSLMEAVEQTKVNTMNITLEVTESVFISKFQEVNDLFSHLQQQGMSIAIDDFGTGYSTLSRERELNVNCLKIDKAFIDKLEVLQEKEAITAEIISLAHKLGHIVIAEGVEYENQYNYLKKYRCDKIQGFLFSKPLNVQDALALLKQTNCT</sequence>
<dbReference type="InterPro" id="IPR043128">
    <property type="entry name" value="Rev_trsase/Diguanyl_cyclase"/>
</dbReference>
<comment type="caution">
    <text evidence="6">The sequence shown here is derived from an EMBL/GenBank/DDBJ whole genome shotgun (WGS) entry which is preliminary data.</text>
</comment>
<comment type="caution">
    <text evidence="1">Lacks conserved residue(s) required for the propagation of feature annotation.</text>
</comment>
<dbReference type="InterPro" id="IPR001789">
    <property type="entry name" value="Sig_transdc_resp-reg_receiver"/>
</dbReference>
<dbReference type="SMART" id="SM00086">
    <property type="entry name" value="PAC"/>
    <property type="match status" value="2"/>
</dbReference>
<dbReference type="AlphaFoldDB" id="A0A372MIU0"/>
<dbReference type="PANTHER" id="PTHR44757:SF2">
    <property type="entry name" value="BIOFILM ARCHITECTURE MAINTENANCE PROTEIN MBAA"/>
    <property type="match status" value="1"/>
</dbReference>
<dbReference type="PANTHER" id="PTHR44757">
    <property type="entry name" value="DIGUANYLATE CYCLASE DGCP"/>
    <property type="match status" value="1"/>
</dbReference>
<evidence type="ECO:0000256" key="1">
    <source>
        <dbReference type="PROSITE-ProRule" id="PRU00169"/>
    </source>
</evidence>
<dbReference type="PROSITE" id="PS50883">
    <property type="entry name" value="EAL"/>
    <property type="match status" value="1"/>
</dbReference>
<dbReference type="PROSITE" id="PS50112">
    <property type="entry name" value="PAS"/>
    <property type="match status" value="1"/>
</dbReference>
<dbReference type="CDD" id="cd00130">
    <property type="entry name" value="PAS"/>
    <property type="match status" value="2"/>
</dbReference>
<dbReference type="InterPro" id="IPR001610">
    <property type="entry name" value="PAC"/>
</dbReference>
<dbReference type="InterPro" id="IPR013655">
    <property type="entry name" value="PAS_fold_3"/>
</dbReference>
<organism evidence="6 7">
    <name type="scientific">Sphaerochaeta halotolerans</name>
    <dbReference type="NCBI Taxonomy" id="2293840"/>
    <lineage>
        <taxon>Bacteria</taxon>
        <taxon>Pseudomonadati</taxon>
        <taxon>Spirochaetota</taxon>
        <taxon>Spirochaetia</taxon>
        <taxon>Spirochaetales</taxon>
        <taxon>Sphaerochaetaceae</taxon>
        <taxon>Sphaerochaeta</taxon>
    </lineage>
</organism>
<reference evidence="7" key="1">
    <citation type="submission" date="2018-08" db="EMBL/GenBank/DDBJ databases">
        <authorList>
            <person name="Grouzdev D.S."/>
            <person name="Krutkina M.S."/>
        </authorList>
    </citation>
    <scope>NUCLEOTIDE SEQUENCE [LARGE SCALE GENOMIC DNA]</scope>
    <source>
        <strain evidence="7">4-11</strain>
    </source>
</reference>
<evidence type="ECO:0000259" key="4">
    <source>
        <dbReference type="PROSITE" id="PS50113"/>
    </source>
</evidence>
<accession>A0A372MIU0</accession>
<dbReference type="InterPro" id="IPR052155">
    <property type="entry name" value="Biofilm_reg_signaling"/>
</dbReference>
<evidence type="ECO:0000313" key="6">
    <source>
        <dbReference type="EMBL" id="RFU95679.1"/>
    </source>
</evidence>
<feature type="domain" description="EAL" evidence="5">
    <location>
        <begin position="549"/>
        <end position="808"/>
    </location>
</feature>
<dbReference type="Pfam" id="PF00563">
    <property type="entry name" value="EAL"/>
    <property type="match status" value="1"/>
</dbReference>
<dbReference type="SUPFAM" id="SSF141868">
    <property type="entry name" value="EAL domain-like"/>
    <property type="match status" value="1"/>
</dbReference>
<dbReference type="InterPro" id="IPR000014">
    <property type="entry name" value="PAS"/>
</dbReference>
<dbReference type="SMART" id="SM00052">
    <property type="entry name" value="EAL"/>
    <property type="match status" value="1"/>
</dbReference>
<evidence type="ECO:0000313" key="7">
    <source>
        <dbReference type="Proteomes" id="UP000264002"/>
    </source>
</evidence>
<dbReference type="InterPro" id="IPR001633">
    <property type="entry name" value="EAL_dom"/>
</dbReference>
<dbReference type="InterPro" id="IPR035965">
    <property type="entry name" value="PAS-like_dom_sf"/>
</dbReference>
<feature type="domain" description="PAC" evidence="4">
    <location>
        <begin position="332"/>
        <end position="384"/>
    </location>
</feature>
<evidence type="ECO:0000259" key="2">
    <source>
        <dbReference type="PROSITE" id="PS50110"/>
    </source>
</evidence>
<reference evidence="6 7" key="2">
    <citation type="submission" date="2018-09" db="EMBL/GenBank/DDBJ databases">
        <title>Genome of Sphaerochaeta halotolerans strain 4-11.</title>
        <authorList>
            <person name="Nazina T.N."/>
            <person name="Sokolova D.S."/>
        </authorList>
    </citation>
    <scope>NUCLEOTIDE SEQUENCE [LARGE SCALE GENOMIC DNA]</scope>
    <source>
        <strain evidence="6 7">4-11</strain>
    </source>
</reference>
<dbReference type="InterPro" id="IPR035919">
    <property type="entry name" value="EAL_sf"/>
</dbReference>
<dbReference type="GO" id="GO:0000160">
    <property type="term" value="P:phosphorelay signal transduction system"/>
    <property type="evidence" value="ECO:0007669"/>
    <property type="project" value="InterPro"/>
</dbReference>
<keyword evidence="7" id="KW-1185">Reference proteome</keyword>
<dbReference type="SUPFAM" id="SSF55785">
    <property type="entry name" value="PYP-like sensor domain (PAS domain)"/>
    <property type="match status" value="2"/>
</dbReference>
<dbReference type="InterPro" id="IPR011006">
    <property type="entry name" value="CheY-like_superfamily"/>
</dbReference>
<dbReference type="InterPro" id="IPR000700">
    <property type="entry name" value="PAS-assoc_C"/>
</dbReference>
<feature type="domain" description="PAC" evidence="4">
    <location>
        <begin position="201"/>
        <end position="253"/>
    </location>
</feature>
<dbReference type="Pfam" id="PF08447">
    <property type="entry name" value="PAS_3"/>
    <property type="match status" value="2"/>
</dbReference>
<feature type="domain" description="PAS" evidence="3">
    <location>
        <begin position="275"/>
        <end position="329"/>
    </location>
</feature>
<proteinExistence type="predicted"/>
<name>A0A372MIU0_9SPIR</name>
<gene>
    <name evidence="6" type="ORF">DYP60_04180</name>
</gene>
<dbReference type="PROSITE" id="PS50110">
    <property type="entry name" value="RESPONSE_REGULATORY"/>
    <property type="match status" value="1"/>
</dbReference>
<dbReference type="Gene3D" id="3.30.70.270">
    <property type="match status" value="1"/>
</dbReference>
<evidence type="ECO:0000259" key="3">
    <source>
        <dbReference type="PROSITE" id="PS50112"/>
    </source>
</evidence>
<dbReference type="Proteomes" id="UP000264002">
    <property type="component" value="Unassembled WGS sequence"/>
</dbReference>
<dbReference type="SMART" id="SM00091">
    <property type="entry name" value="PAS"/>
    <property type="match status" value="2"/>
</dbReference>
<protein>
    <submittedName>
        <fullName evidence="6">EAL domain-containing protein</fullName>
    </submittedName>
</protein>
<dbReference type="SUPFAM" id="SSF52172">
    <property type="entry name" value="CheY-like"/>
    <property type="match status" value="1"/>
</dbReference>
<dbReference type="CDD" id="cd01948">
    <property type="entry name" value="EAL"/>
    <property type="match status" value="1"/>
</dbReference>